<dbReference type="Pfam" id="PF00089">
    <property type="entry name" value="Trypsin"/>
    <property type="match status" value="1"/>
</dbReference>
<name>A0ABN7SQ21_OIKDI</name>
<dbReference type="PROSITE" id="PS00135">
    <property type="entry name" value="TRYPSIN_SER"/>
    <property type="match status" value="1"/>
</dbReference>
<dbReference type="InterPro" id="IPR001254">
    <property type="entry name" value="Trypsin_dom"/>
</dbReference>
<dbReference type="EMBL" id="OU015566">
    <property type="protein sequence ID" value="CAG5103648.1"/>
    <property type="molecule type" value="Genomic_DNA"/>
</dbReference>
<organism evidence="2 3">
    <name type="scientific">Oikopleura dioica</name>
    <name type="common">Tunicate</name>
    <dbReference type="NCBI Taxonomy" id="34765"/>
    <lineage>
        <taxon>Eukaryota</taxon>
        <taxon>Metazoa</taxon>
        <taxon>Chordata</taxon>
        <taxon>Tunicata</taxon>
        <taxon>Appendicularia</taxon>
        <taxon>Copelata</taxon>
        <taxon>Oikopleuridae</taxon>
        <taxon>Oikopleura</taxon>
    </lineage>
</organism>
<protein>
    <submittedName>
        <fullName evidence="2">Oidioi.mRNA.OKI2018_I69.chr1.g869.t1.cds</fullName>
    </submittedName>
</protein>
<evidence type="ECO:0000313" key="2">
    <source>
        <dbReference type="EMBL" id="CAG5103648.1"/>
    </source>
</evidence>
<evidence type="ECO:0000259" key="1">
    <source>
        <dbReference type="Pfam" id="PF00089"/>
    </source>
</evidence>
<accession>A0ABN7SQ21</accession>
<dbReference type="Proteomes" id="UP001158576">
    <property type="component" value="Chromosome 1"/>
</dbReference>
<feature type="domain" description="Peptidase S1" evidence="1">
    <location>
        <begin position="18"/>
        <end position="112"/>
    </location>
</feature>
<gene>
    <name evidence="2" type="ORF">OKIOD_LOCUS9634</name>
</gene>
<proteinExistence type="predicted"/>
<dbReference type="SUPFAM" id="SSF50494">
    <property type="entry name" value="Trypsin-like serine proteases"/>
    <property type="match status" value="1"/>
</dbReference>
<evidence type="ECO:0000313" key="3">
    <source>
        <dbReference type="Proteomes" id="UP001158576"/>
    </source>
</evidence>
<keyword evidence="3" id="KW-1185">Reference proteome</keyword>
<reference evidence="2 3" key="1">
    <citation type="submission" date="2021-04" db="EMBL/GenBank/DDBJ databases">
        <authorList>
            <person name="Bliznina A."/>
        </authorList>
    </citation>
    <scope>NUCLEOTIDE SEQUENCE [LARGE SCALE GENOMIC DNA]</scope>
</reference>
<dbReference type="InterPro" id="IPR033116">
    <property type="entry name" value="TRYPSIN_SER"/>
</dbReference>
<dbReference type="InterPro" id="IPR043504">
    <property type="entry name" value="Peptidase_S1_PA_chymotrypsin"/>
</dbReference>
<dbReference type="Gene3D" id="2.40.10.10">
    <property type="entry name" value="Trypsin-like serine proteases"/>
    <property type="match status" value="1"/>
</dbReference>
<sequence>MFSSLFETRETSNNLLGAHVNITQCSNDIKIAVPAFNDGQYFCAGSSPGVEDSMRVDSCQGDSGGAIVCMEEIEYEGKAKNVPVQYGLVSSGKSCGESAGVYAKTSTIVNTILKKIYTNTYAPEMDPRGVIPTMDEDEDSDYSYYGY</sequence>
<dbReference type="InterPro" id="IPR009003">
    <property type="entry name" value="Peptidase_S1_PA"/>
</dbReference>